<sequence length="253" mass="28619">MNQKDRLKTILELLEERKELSTEELIEELAVSKDTIRRDILVLLNQELVERYRGGISLPVMKEKIQTYTDRMIANAKAKNAIALKAIEEIKPHQVLFFDVSTTVQMIADHLNHEQLMIVTQSVDNAFVLSKKNKTNDVFLLGGLFDAQSHLIYGEATIEQLSTFLFDCAFIGAAGISTNGVFYSELTDIQMKKAIIKNAKKVCLVVDSSKMAVETSFKLAFSGIDLIISNRPFSKELKNKLEDYNIQIIITEE</sequence>
<dbReference type="Gene3D" id="3.40.50.1360">
    <property type="match status" value="1"/>
</dbReference>
<dbReference type="PANTHER" id="PTHR30363:SF51">
    <property type="entry name" value="HTH-TYPE TRANSCRIPTIONAL REPRESSOR GLCR"/>
    <property type="match status" value="1"/>
</dbReference>
<accession>A0A0R2HWQ2</accession>
<name>A0A0R2HWQ2_CARDV</name>
<dbReference type="InterPro" id="IPR001034">
    <property type="entry name" value="DeoR_HTH"/>
</dbReference>
<gene>
    <name evidence="5" type="ORF">IV74_GL001937</name>
</gene>
<dbReference type="eggNOG" id="COG1349">
    <property type="taxonomic scope" value="Bacteria"/>
</dbReference>
<dbReference type="Pfam" id="PF00455">
    <property type="entry name" value="DeoRC"/>
    <property type="match status" value="1"/>
</dbReference>
<dbReference type="SMART" id="SM01134">
    <property type="entry name" value="DeoRC"/>
    <property type="match status" value="1"/>
</dbReference>
<evidence type="ECO:0000259" key="4">
    <source>
        <dbReference type="PROSITE" id="PS51000"/>
    </source>
</evidence>
<proteinExistence type="predicted"/>
<dbReference type="PROSITE" id="PS51000">
    <property type="entry name" value="HTH_DEOR_2"/>
    <property type="match status" value="1"/>
</dbReference>
<dbReference type="EMBL" id="JQBS01000035">
    <property type="protein sequence ID" value="KRN54356.1"/>
    <property type="molecule type" value="Genomic_DNA"/>
</dbReference>
<organism evidence="5 6">
    <name type="scientific">Carnobacterium divergens DSM 20623</name>
    <dbReference type="NCBI Taxonomy" id="1449336"/>
    <lineage>
        <taxon>Bacteria</taxon>
        <taxon>Bacillati</taxon>
        <taxon>Bacillota</taxon>
        <taxon>Bacilli</taxon>
        <taxon>Lactobacillales</taxon>
        <taxon>Carnobacteriaceae</taxon>
        <taxon>Carnobacterium</taxon>
    </lineage>
</organism>
<dbReference type="PANTHER" id="PTHR30363">
    <property type="entry name" value="HTH-TYPE TRANSCRIPTIONAL REGULATOR SRLR-RELATED"/>
    <property type="match status" value="1"/>
</dbReference>
<dbReference type="GO" id="GO:0003700">
    <property type="term" value="F:DNA-binding transcription factor activity"/>
    <property type="evidence" value="ECO:0007669"/>
    <property type="project" value="InterPro"/>
</dbReference>
<dbReference type="PROSITE" id="PS00894">
    <property type="entry name" value="HTH_DEOR_1"/>
    <property type="match status" value="1"/>
</dbReference>
<dbReference type="SUPFAM" id="SSF100950">
    <property type="entry name" value="NagB/RpiA/CoA transferase-like"/>
    <property type="match status" value="1"/>
</dbReference>
<dbReference type="RefSeq" id="WP_034569618.1">
    <property type="nucleotide sequence ID" value="NZ_JQBS01000035.1"/>
</dbReference>
<dbReference type="InterPro" id="IPR018356">
    <property type="entry name" value="Tscrpt_reg_HTH_DeoR_CS"/>
</dbReference>
<comment type="caution">
    <text evidence="5">The sequence shown here is derived from an EMBL/GenBank/DDBJ whole genome shotgun (WGS) entry which is preliminary data.</text>
</comment>
<evidence type="ECO:0000256" key="1">
    <source>
        <dbReference type="ARBA" id="ARBA00023015"/>
    </source>
</evidence>
<evidence type="ECO:0000313" key="6">
    <source>
        <dbReference type="Proteomes" id="UP000051658"/>
    </source>
</evidence>
<feature type="domain" description="HTH deoR-type" evidence="4">
    <location>
        <begin position="3"/>
        <end position="58"/>
    </location>
</feature>
<keyword evidence="2" id="KW-0238">DNA-binding</keyword>
<dbReference type="GeneID" id="89588931"/>
<dbReference type="SUPFAM" id="SSF46785">
    <property type="entry name" value="Winged helix' DNA-binding domain"/>
    <property type="match status" value="1"/>
</dbReference>
<dbReference type="InterPro" id="IPR036390">
    <property type="entry name" value="WH_DNA-bd_sf"/>
</dbReference>
<dbReference type="InterPro" id="IPR050313">
    <property type="entry name" value="Carb_Metab_HTH_regulators"/>
</dbReference>
<dbReference type="Gene3D" id="1.10.10.10">
    <property type="entry name" value="Winged helix-like DNA-binding domain superfamily/Winged helix DNA-binding domain"/>
    <property type="match status" value="1"/>
</dbReference>
<dbReference type="Pfam" id="PF08220">
    <property type="entry name" value="HTH_DeoR"/>
    <property type="match status" value="1"/>
</dbReference>
<protein>
    <recommendedName>
        <fullName evidence="4">HTH deoR-type domain-containing protein</fullName>
    </recommendedName>
</protein>
<evidence type="ECO:0000256" key="2">
    <source>
        <dbReference type="ARBA" id="ARBA00023125"/>
    </source>
</evidence>
<dbReference type="InterPro" id="IPR036388">
    <property type="entry name" value="WH-like_DNA-bd_sf"/>
</dbReference>
<evidence type="ECO:0000313" key="5">
    <source>
        <dbReference type="EMBL" id="KRN54356.1"/>
    </source>
</evidence>
<evidence type="ECO:0000256" key="3">
    <source>
        <dbReference type="ARBA" id="ARBA00023163"/>
    </source>
</evidence>
<dbReference type="SMART" id="SM00420">
    <property type="entry name" value="HTH_DEOR"/>
    <property type="match status" value="1"/>
</dbReference>
<dbReference type="Proteomes" id="UP000051658">
    <property type="component" value="Unassembled WGS sequence"/>
</dbReference>
<dbReference type="InterPro" id="IPR014036">
    <property type="entry name" value="DeoR-like_C"/>
</dbReference>
<keyword evidence="3" id="KW-0804">Transcription</keyword>
<keyword evidence="1" id="KW-0805">Transcription regulation</keyword>
<keyword evidence="6" id="KW-1185">Reference proteome</keyword>
<dbReference type="PATRIC" id="fig|1449336.4.peg.1974"/>
<dbReference type="PRINTS" id="PR00037">
    <property type="entry name" value="HTHLACR"/>
</dbReference>
<dbReference type="GO" id="GO:0003677">
    <property type="term" value="F:DNA binding"/>
    <property type="evidence" value="ECO:0007669"/>
    <property type="project" value="UniProtKB-KW"/>
</dbReference>
<dbReference type="AlphaFoldDB" id="A0A0R2HWQ2"/>
<reference evidence="5 6" key="1">
    <citation type="journal article" date="2015" name="Genome Announc.">
        <title>Expanding the biotechnology potential of lactobacilli through comparative genomics of 213 strains and associated genera.</title>
        <authorList>
            <person name="Sun Z."/>
            <person name="Harris H.M."/>
            <person name="McCann A."/>
            <person name="Guo C."/>
            <person name="Argimon S."/>
            <person name="Zhang W."/>
            <person name="Yang X."/>
            <person name="Jeffery I.B."/>
            <person name="Cooney J.C."/>
            <person name="Kagawa T.F."/>
            <person name="Liu W."/>
            <person name="Song Y."/>
            <person name="Salvetti E."/>
            <person name="Wrobel A."/>
            <person name="Rasinkangas P."/>
            <person name="Parkhill J."/>
            <person name="Rea M.C."/>
            <person name="O'Sullivan O."/>
            <person name="Ritari J."/>
            <person name="Douillard F.P."/>
            <person name="Paul Ross R."/>
            <person name="Yang R."/>
            <person name="Briner A.E."/>
            <person name="Felis G.E."/>
            <person name="de Vos W.M."/>
            <person name="Barrangou R."/>
            <person name="Klaenhammer T.R."/>
            <person name="Caufield P.W."/>
            <person name="Cui Y."/>
            <person name="Zhang H."/>
            <person name="O'Toole P.W."/>
        </authorList>
    </citation>
    <scope>NUCLEOTIDE SEQUENCE [LARGE SCALE GENOMIC DNA]</scope>
    <source>
        <strain evidence="5 6">DSM 20623</strain>
    </source>
</reference>
<dbReference type="InterPro" id="IPR037171">
    <property type="entry name" value="NagB/RpiA_transferase-like"/>
</dbReference>